<dbReference type="InterPro" id="IPR051044">
    <property type="entry name" value="MAG_DAG_Lipase"/>
</dbReference>
<reference evidence="2" key="3">
    <citation type="submission" date="2025-08" db="UniProtKB">
        <authorList>
            <consortium name="Ensembl"/>
        </authorList>
    </citation>
    <scope>IDENTIFICATION</scope>
</reference>
<dbReference type="OMA" id="HELQEDR"/>
<dbReference type="Gene3D" id="3.40.50.1820">
    <property type="entry name" value="alpha/beta hydrolase"/>
    <property type="match status" value="1"/>
</dbReference>
<dbReference type="FunFam" id="3.40.50.1820:FF:000834">
    <property type="entry name" value="Predicted protein"/>
    <property type="match status" value="1"/>
</dbReference>
<sequence length="150" mass="17168">MLLIDPGLQSSFRRVLVKMAAYLLPNVVLTSLPESRGSRDQDEIKISQEDPLKSCDVKSEMALQLLRIGEQLEVVMPQFTCPFITLHGGDDSTCSVEASKLIHRVAKSEDKTLKIYELCRHDLVHELQEDRIKCFTDIQNWLKERLQLNS</sequence>
<accession>F7A2Q0</accession>
<feature type="domain" description="Serine aminopeptidase S33" evidence="1">
    <location>
        <begin position="5"/>
        <end position="127"/>
    </location>
</feature>
<dbReference type="GeneTree" id="ENSGT00390000011364"/>
<keyword evidence="3" id="KW-1185">Reference proteome</keyword>
<evidence type="ECO:0000313" key="3">
    <source>
        <dbReference type="Proteomes" id="UP000008144"/>
    </source>
</evidence>
<dbReference type="InterPro" id="IPR029058">
    <property type="entry name" value="AB_hydrolase_fold"/>
</dbReference>
<dbReference type="Pfam" id="PF12146">
    <property type="entry name" value="Hydrolase_4"/>
    <property type="match status" value="1"/>
</dbReference>
<evidence type="ECO:0000313" key="2">
    <source>
        <dbReference type="Ensembl" id="ENSCINP00000015817.3"/>
    </source>
</evidence>
<dbReference type="Ensembl" id="ENSCINT00000015817.3">
    <property type="protein sequence ID" value="ENSCINP00000015817.3"/>
    <property type="gene ID" value="ENSCING00000007707.3"/>
</dbReference>
<name>F7A2Q0_CIOIN</name>
<dbReference type="HOGENOM" id="CLU_1739863_0_0_1"/>
<evidence type="ECO:0000259" key="1">
    <source>
        <dbReference type="Pfam" id="PF12146"/>
    </source>
</evidence>
<dbReference type="SUPFAM" id="SSF53474">
    <property type="entry name" value="alpha/beta-Hydrolases"/>
    <property type="match status" value="1"/>
</dbReference>
<reference evidence="2" key="2">
    <citation type="journal article" date="2008" name="Genome Biol.">
        <title>Improved genome assembly and evidence-based global gene model set for the chordate Ciona intestinalis: new insight into intron and operon populations.</title>
        <authorList>
            <person name="Satou Y."/>
            <person name="Mineta K."/>
            <person name="Ogasawara M."/>
            <person name="Sasakura Y."/>
            <person name="Shoguchi E."/>
            <person name="Ueno K."/>
            <person name="Yamada L."/>
            <person name="Matsumoto J."/>
            <person name="Wasserscheid J."/>
            <person name="Dewar K."/>
            <person name="Wiley G.B."/>
            <person name="Macmil S.L."/>
            <person name="Roe B.A."/>
            <person name="Zeller R.W."/>
            <person name="Hastings K.E."/>
            <person name="Lemaire P."/>
            <person name="Lindquist E."/>
            <person name="Endo T."/>
            <person name="Hotta K."/>
            <person name="Inaba K."/>
        </authorList>
    </citation>
    <scope>NUCLEOTIDE SEQUENCE [LARGE SCALE GENOMIC DNA]</scope>
    <source>
        <strain evidence="2">wild type</strain>
    </source>
</reference>
<reference evidence="2" key="4">
    <citation type="submission" date="2025-09" db="UniProtKB">
        <authorList>
            <consortium name="Ensembl"/>
        </authorList>
    </citation>
    <scope>IDENTIFICATION</scope>
</reference>
<dbReference type="STRING" id="7719.ENSCINP00000015817"/>
<proteinExistence type="predicted"/>
<dbReference type="InParanoid" id="F7A2Q0"/>
<reference evidence="3" key="1">
    <citation type="journal article" date="2002" name="Science">
        <title>The draft genome of Ciona intestinalis: insights into chordate and vertebrate origins.</title>
        <authorList>
            <person name="Dehal P."/>
            <person name="Satou Y."/>
            <person name="Campbell R.K."/>
            <person name="Chapman J."/>
            <person name="Degnan B."/>
            <person name="De Tomaso A."/>
            <person name="Davidson B."/>
            <person name="Di Gregorio A."/>
            <person name="Gelpke M."/>
            <person name="Goodstein D.M."/>
            <person name="Harafuji N."/>
            <person name="Hastings K.E."/>
            <person name="Ho I."/>
            <person name="Hotta K."/>
            <person name="Huang W."/>
            <person name="Kawashima T."/>
            <person name="Lemaire P."/>
            <person name="Martinez D."/>
            <person name="Meinertzhagen I.A."/>
            <person name="Necula S."/>
            <person name="Nonaka M."/>
            <person name="Putnam N."/>
            <person name="Rash S."/>
            <person name="Saiga H."/>
            <person name="Satake M."/>
            <person name="Terry A."/>
            <person name="Yamada L."/>
            <person name="Wang H.G."/>
            <person name="Awazu S."/>
            <person name="Azumi K."/>
            <person name="Boore J."/>
            <person name="Branno M."/>
            <person name="Chin-Bow S."/>
            <person name="DeSantis R."/>
            <person name="Doyle S."/>
            <person name="Francino P."/>
            <person name="Keys D.N."/>
            <person name="Haga S."/>
            <person name="Hayashi H."/>
            <person name="Hino K."/>
            <person name="Imai K.S."/>
            <person name="Inaba K."/>
            <person name="Kano S."/>
            <person name="Kobayashi K."/>
            <person name="Kobayashi M."/>
            <person name="Lee B.I."/>
            <person name="Makabe K.W."/>
            <person name="Manohar C."/>
            <person name="Matassi G."/>
            <person name="Medina M."/>
            <person name="Mochizuki Y."/>
            <person name="Mount S."/>
            <person name="Morishita T."/>
            <person name="Miura S."/>
            <person name="Nakayama A."/>
            <person name="Nishizaka S."/>
            <person name="Nomoto H."/>
            <person name="Ohta F."/>
            <person name="Oishi K."/>
            <person name="Rigoutsos I."/>
            <person name="Sano M."/>
            <person name="Sasaki A."/>
            <person name="Sasakura Y."/>
            <person name="Shoguchi E."/>
            <person name="Shin-i T."/>
            <person name="Spagnuolo A."/>
            <person name="Stainier D."/>
            <person name="Suzuki M.M."/>
            <person name="Tassy O."/>
            <person name="Takatori N."/>
            <person name="Tokuoka M."/>
            <person name="Yagi K."/>
            <person name="Yoshizaki F."/>
            <person name="Wada S."/>
            <person name="Zhang C."/>
            <person name="Hyatt P.D."/>
            <person name="Larimer F."/>
            <person name="Detter C."/>
            <person name="Doggett N."/>
            <person name="Glavina T."/>
            <person name="Hawkins T."/>
            <person name="Richardson P."/>
            <person name="Lucas S."/>
            <person name="Kohara Y."/>
            <person name="Levine M."/>
            <person name="Satoh N."/>
            <person name="Rokhsar D.S."/>
        </authorList>
    </citation>
    <scope>NUCLEOTIDE SEQUENCE [LARGE SCALE GENOMIC DNA]</scope>
</reference>
<dbReference type="PANTHER" id="PTHR11614">
    <property type="entry name" value="PHOSPHOLIPASE-RELATED"/>
    <property type="match status" value="1"/>
</dbReference>
<dbReference type="EMBL" id="EAAA01002467">
    <property type="status" value="NOT_ANNOTATED_CDS"/>
    <property type="molecule type" value="Genomic_DNA"/>
</dbReference>
<dbReference type="Proteomes" id="UP000008144">
    <property type="component" value="Chromosome 7"/>
</dbReference>
<organism evidence="2 3">
    <name type="scientific">Ciona intestinalis</name>
    <name type="common">Transparent sea squirt</name>
    <name type="synonym">Ascidia intestinalis</name>
    <dbReference type="NCBI Taxonomy" id="7719"/>
    <lineage>
        <taxon>Eukaryota</taxon>
        <taxon>Metazoa</taxon>
        <taxon>Chordata</taxon>
        <taxon>Tunicata</taxon>
        <taxon>Ascidiacea</taxon>
        <taxon>Phlebobranchia</taxon>
        <taxon>Cionidae</taxon>
        <taxon>Ciona</taxon>
    </lineage>
</organism>
<dbReference type="InterPro" id="IPR022742">
    <property type="entry name" value="Hydrolase_4"/>
</dbReference>
<protein>
    <recommendedName>
        <fullName evidence="1">Serine aminopeptidase S33 domain-containing protein</fullName>
    </recommendedName>
</protein>
<dbReference type="AlphaFoldDB" id="F7A2Q0"/>